<evidence type="ECO:0000256" key="19">
    <source>
        <dbReference type="SAM" id="Phobius"/>
    </source>
</evidence>
<dbReference type="InterPro" id="IPR000374">
    <property type="entry name" value="PC_trans"/>
</dbReference>
<dbReference type="AlphaFoldDB" id="A0A9E8HFQ3"/>
<organism evidence="20 21">
    <name type="scientific">Alkalimarinus sediminis</name>
    <dbReference type="NCBI Taxonomy" id="1632866"/>
    <lineage>
        <taxon>Bacteria</taxon>
        <taxon>Pseudomonadati</taxon>
        <taxon>Pseudomonadota</taxon>
        <taxon>Gammaproteobacteria</taxon>
        <taxon>Alteromonadales</taxon>
        <taxon>Alteromonadaceae</taxon>
        <taxon>Alkalimarinus</taxon>
    </lineage>
</organism>
<evidence type="ECO:0000256" key="2">
    <source>
        <dbReference type="ARBA" id="ARBA00004651"/>
    </source>
</evidence>
<dbReference type="KEGG" id="asem:NNL22_10025"/>
<evidence type="ECO:0000256" key="12">
    <source>
        <dbReference type="ARBA" id="ARBA00022695"/>
    </source>
</evidence>
<accession>A0A9E8HFQ3</accession>
<evidence type="ECO:0000313" key="20">
    <source>
        <dbReference type="EMBL" id="UZW73390.1"/>
    </source>
</evidence>
<evidence type="ECO:0000256" key="3">
    <source>
        <dbReference type="ARBA" id="ARBA00005119"/>
    </source>
</evidence>
<keyword evidence="12 18" id="KW-0548">Nucleotidyltransferase</keyword>
<evidence type="ECO:0000256" key="1">
    <source>
        <dbReference type="ARBA" id="ARBA00001698"/>
    </source>
</evidence>
<dbReference type="PROSITE" id="PS01315">
    <property type="entry name" value="CDS"/>
    <property type="match status" value="1"/>
</dbReference>
<evidence type="ECO:0000256" key="13">
    <source>
        <dbReference type="ARBA" id="ARBA00022989"/>
    </source>
</evidence>
<evidence type="ECO:0000256" key="17">
    <source>
        <dbReference type="ARBA" id="ARBA00023264"/>
    </source>
</evidence>
<feature type="transmembrane region" description="Helical" evidence="19">
    <location>
        <begin position="7"/>
        <end position="24"/>
    </location>
</feature>
<keyword evidence="15 19" id="KW-0472">Membrane</keyword>
<dbReference type="Pfam" id="PF01148">
    <property type="entry name" value="CTP_transf_1"/>
    <property type="match status" value="1"/>
</dbReference>
<comment type="subcellular location">
    <subcellularLocation>
        <location evidence="2">Cell membrane</location>
        <topology evidence="2">Multi-pass membrane protein</topology>
    </subcellularLocation>
</comment>
<evidence type="ECO:0000313" key="21">
    <source>
        <dbReference type="Proteomes" id="UP001164472"/>
    </source>
</evidence>
<evidence type="ECO:0000256" key="5">
    <source>
        <dbReference type="ARBA" id="ARBA00010185"/>
    </source>
</evidence>
<evidence type="ECO:0000256" key="16">
    <source>
        <dbReference type="ARBA" id="ARBA00023209"/>
    </source>
</evidence>
<keyword evidence="14" id="KW-0443">Lipid metabolism</keyword>
<dbReference type="EMBL" id="CP101527">
    <property type="protein sequence ID" value="UZW73390.1"/>
    <property type="molecule type" value="Genomic_DNA"/>
</dbReference>
<gene>
    <name evidence="20" type="ORF">NNL22_10025</name>
</gene>
<comment type="pathway">
    <text evidence="3 18">Phospholipid metabolism; CDP-diacylglycerol biosynthesis; CDP-diacylglycerol from sn-glycerol 3-phosphate: step 3/3.</text>
</comment>
<evidence type="ECO:0000256" key="6">
    <source>
        <dbReference type="ARBA" id="ARBA00012487"/>
    </source>
</evidence>
<evidence type="ECO:0000256" key="11">
    <source>
        <dbReference type="ARBA" id="ARBA00022692"/>
    </source>
</evidence>
<feature type="transmembrane region" description="Helical" evidence="19">
    <location>
        <begin position="109"/>
        <end position="126"/>
    </location>
</feature>
<comment type="catalytic activity">
    <reaction evidence="1 18">
        <text>a 1,2-diacyl-sn-glycero-3-phosphate + CTP + H(+) = a CDP-1,2-diacyl-sn-glycerol + diphosphate</text>
        <dbReference type="Rhea" id="RHEA:16229"/>
        <dbReference type="ChEBI" id="CHEBI:15378"/>
        <dbReference type="ChEBI" id="CHEBI:33019"/>
        <dbReference type="ChEBI" id="CHEBI:37563"/>
        <dbReference type="ChEBI" id="CHEBI:58332"/>
        <dbReference type="ChEBI" id="CHEBI:58608"/>
        <dbReference type="EC" id="2.7.7.41"/>
    </reaction>
</comment>
<sequence>MLKQRIITGLILAPIAIGGIFFLPPFEFSLFIGFIIAVGGWEWANLAGFSKPVERVAFAAFISLLLYLSTFLNPTYILAASAFGWIVSLYLITQYPAKKTLWECRYRRLLIGIFVLVPAWTGLVAIRDANTLLYGFQAVDTRYLILYIMFIVWGADVGAYFSGKAWGNKKLAPNVSPGKSWAGVYGGLATTALFAIIASLMLDMSLVDTTWLLLITLITGVFSVVGDLLESMLKRHRGIKDSSQLLPGHGGVLDRVDSLTAAVPVLTFLFILVGWF</sequence>
<reference evidence="20" key="1">
    <citation type="submission" date="2022-07" db="EMBL/GenBank/DDBJ databases">
        <title>Alkalimarinus sp. nov., isolated from gut of a Alitta virens.</title>
        <authorList>
            <person name="Yang A.I."/>
            <person name="Shin N.-R."/>
        </authorList>
    </citation>
    <scope>NUCLEOTIDE SEQUENCE</scope>
    <source>
        <strain evidence="20">FA028</strain>
    </source>
</reference>
<evidence type="ECO:0000256" key="10">
    <source>
        <dbReference type="ARBA" id="ARBA00022679"/>
    </source>
</evidence>
<feature type="transmembrane region" description="Helical" evidence="19">
    <location>
        <begin position="210"/>
        <end position="229"/>
    </location>
</feature>
<dbReference type="GO" id="GO:0005886">
    <property type="term" value="C:plasma membrane"/>
    <property type="evidence" value="ECO:0007669"/>
    <property type="project" value="UniProtKB-SubCell"/>
</dbReference>
<evidence type="ECO:0000256" key="9">
    <source>
        <dbReference type="ARBA" id="ARBA00022516"/>
    </source>
</evidence>
<comment type="similarity">
    <text evidence="5 18">Belongs to the CDS family.</text>
</comment>
<dbReference type="GO" id="GO:0016024">
    <property type="term" value="P:CDP-diacylglycerol biosynthetic process"/>
    <property type="evidence" value="ECO:0007669"/>
    <property type="project" value="TreeGrafter"/>
</dbReference>
<keyword evidence="21" id="KW-1185">Reference proteome</keyword>
<evidence type="ECO:0000256" key="4">
    <source>
        <dbReference type="ARBA" id="ARBA00005189"/>
    </source>
</evidence>
<keyword evidence="13 19" id="KW-1133">Transmembrane helix</keyword>
<dbReference type="PANTHER" id="PTHR46382">
    <property type="entry name" value="PHOSPHATIDATE CYTIDYLYLTRANSFERASE"/>
    <property type="match status" value="1"/>
</dbReference>
<dbReference type="RefSeq" id="WP_251809531.1">
    <property type="nucleotide sequence ID" value="NZ_CP101527.1"/>
</dbReference>
<keyword evidence="16" id="KW-0594">Phospholipid biosynthesis</keyword>
<feature type="transmembrane region" description="Helical" evidence="19">
    <location>
        <begin position="78"/>
        <end position="97"/>
    </location>
</feature>
<feature type="transmembrane region" description="Helical" evidence="19">
    <location>
        <begin position="141"/>
        <end position="161"/>
    </location>
</feature>
<feature type="transmembrane region" description="Helical" evidence="19">
    <location>
        <begin position="182"/>
        <end position="204"/>
    </location>
</feature>
<keyword evidence="8" id="KW-1003">Cell membrane</keyword>
<evidence type="ECO:0000256" key="8">
    <source>
        <dbReference type="ARBA" id="ARBA00022475"/>
    </source>
</evidence>
<keyword evidence="17" id="KW-1208">Phospholipid metabolism</keyword>
<evidence type="ECO:0000256" key="18">
    <source>
        <dbReference type="RuleBase" id="RU003938"/>
    </source>
</evidence>
<keyword evidence="11 18" id="KW-0812">Transmembrane</keyword>
<keyword evidence="9" id="KW-0444">Lipid biosynthesis</keyword>
<protein>
    <recommendedName>
        <fullName evidence="7 18">Phosphatidate cytidylyltransferase</fullName>
        <ecNumber evidence="6 18">2.7.7.41</ecNumber>
    </recommendedName>
</protein>
<proteinExistence type="inferred from homology"/>
<comment type="pathway">
    <text evidence="4">Lipid metabolism.</text>
</comment>
<evidence type="ECO:0000256" key="7">
    <source>
        <dbReference type="ARBA" id="ARBA00019373"/>
    </source>
</evidence>
<dbReference type="PANTHER" id="PTHR46382:SF1">
    <property type="entry name" value="PHOSPHATIDATE CYTIDYLYLTRANSFERASE"/>
    <property type="match status" value="1"/>
</dbReference>
<evidence type="ECO:0000256" key="15">
    <source>
        <dbReference type="ARBA" id="ARBA00023136"/>
    </source>
</evidence>
<dbReference type="EC" id="2.7.7.41" evidence="6 18"/>
<dbReference type="Proteomes" id="UP001164472">
    <property type="component" value="Chromosome"/>
</dbReference>
<evidence type="ECO:0000256" key="14">
    <source>
        <dbReference type="ARBA" id="ARBA00023098"/>
    </source>
</evidence>
<name>A0A9E8HFQ3_9ALTE</name>
<dbReference type="GO" id="GO:0004605">
    <property type="term" value="F:phosphatidate cytidylyltransferase activity"/>
    <property type="evidence" value="ECO:0007669"/>
    <property type="project" value="UniProtKB-EC"/>
</dbReference>
<keyword evidence="10 18" id="KW-0808">Transferase</keyword>